<reference evidence="6" key="1">
    <citation type="journal article" date="2014" name="Proc. Natl. Acad. Sci. U.S.A.">
        <title>Extensive sampling of basidiomycete genomes demonstrates inadequacy of the white-rot/brown-rot paradigm for wood decay fungi.</title>
        <authorList>
            <person name="Riley R."/>
            <person name="Salamov A.A."/>
            <person name="Brown D.W."/>
            <person name="Nagy L.G."/>
            <person name="Floudas D."/>
            <person name="Held B.W."/>
            <person name="Levasseur A."/>
            <person name="Lombard V."/>
            <person name="Morin E."/>
            <person name="Otillar R."/>
            <person name="Lindquist E.A."/>
            <person name="Sun H."/>
            <person name="LaButti K.M."/>
            <person name="Schmutz J."/>
            <person name="Jabbour D."/>
            <person name="Luo H."/>
            <person name="Baker S.E."/>
            <person name="Pisabarro A.G."/>
            <person name="Walton J.D."/>
            <person name="Blanchette R.A."/>
            <person name="Henrissat B."/>
            <person name="Martin F."/>
            <person name="Cullen D."/>
            <person name="Hibbett D.S."/>
            <person name="Grigoriev I.V."/>
        </authorList>
    </citation>
    <scope>NUCLEOTIDE SEQUENCE [LARGE SCALE GENOMIC DNA]</scope>
    <source>
        <strain evidence="6">FD-172 SS1</strain>
    </source>
</reference>
<dbReference type="GO" id="GO:0008270">
    <property type="term" value="F:zinc ion binding"/>
    <property type="evidence" value="ECO:0007669"/>
    <property type="project" value="UniProtKB-KW"/>
</dbReference>
<dbReference type="SUPFAM" id="SSF118310">
    <property type="entry name" value="AN1-like Zinc finger"/>
    <property type="match status" value="1"/>
</dbReference>
<protein>
    <recommendedName>
        <fullName evidence="4">AN1-type domain-containing protein</fullName>
    </recommendedName>
</protein>
<dbReference type="SMART" id="SM00154">
    <property type="entry name" value="ZnF_AN1"/>
    <property type="match status" value="1"/>
</dbReference>
<accession>A0A067MQS6</accession>
<evidence type="ECO:0000313" key="6">
    <source>
        <dbReference type="Proteomes" id="UP000027195"/>
    </source>
</evidence>
<keyword evidence="1" id="KW-0479">Metal-binding</keyword>
<dbReference type="InParanoid" id="A0A067MQS6"/>
<feature type="domain" description="AN1-type" evidence="4">
    <location>
        <begin position="13"/>
        <end position="50"/>
    </location>
</feature>
<dbReference type="STRING" id="930990.A0A067MQS6"/>
<dbReference type="HOGENOM" id="CLU_010412_4_4_1"/>
<dbReference type="InterPro" id="IPR000058">
    <property type="entry name" value="Znf_AN1"/>
</dbReference>
<keyword evidence="6" id="KW-1185">Reference proteome</keyword>
<evidence type="ECO:0000259" key="4">
    <source>
        <dbReference type="SMART" id="SM00154"/>
    </source>
</evidence>
<dbReference type="InterPro" id="IPR035896">
    <property type="entry name" value="AN1-like_Znf"/>
</dbReference>
<evidence type="ECO:0000256" key="2">
    <source>
        <dbReference type="ARBA" id="ARBA00022771"/>
    </source>
</evidence>
<keyword evidence="2" id="KW-0863">Zinc-finger</keyword>
<dbReference type="EMBL" id="KL198022">
    <property type="protein sequence ID" value="KDQ18098.1"/>
    <property type="molecule type" value="Genomic_DNA"/>
</dbReference>
<name>A0A067MQS6_BOTB1</name>
<evidence type="ECO:0000313" key="5">
    <source>
        <dbReference type="EMBL" id="KDQ18098.1"/>
    </source>
</evidence>
<proteinExistence type="predicted"/>
<organism evidence="5 6">
    <name type="scientific">Botryobasidium botryosum (strain FD-172 SS1)</name>
    <dbReference type="NCBI Taxonomy" id="930990"/>
    <lineage>
        <taxon>Eukaryota</taxon>
        <taxon>Fungi</taxon>
        <taxon>Dikarya</taxon>
        <taxon>Basidiomycota</taxon>
        <taxon>Agaricomycotina</taxon>
        <taxon>Agaricomycetes</taxon>
        <taxon>Cantharellales</taxon>
        <taxon>Botryobasidiaceae</taxon>
        <taxon>Botryobasidium</taxon>
    </lineage>
</organism>
<sequence>MPAKRRCQLQGPSPCNSAVLRLVGSCPHCQASFCGTHRLPEHHFCTGLQECRQQAFDMNKEKLERERTVANKMTTV</sequence>
<dbReference type="Proteomes" id="UP000027195">
    <property type="component" value="Unassembled WGS sequence"/>
</dbReference>
<dbReference type="Gene3D" id="4.10.1110.10">
    <property type="entry name" value="AN1-like Zinc finger"/>
    <property type="match status" value="1"/>
</dbReference>
<gene>
    <name evidence="5" type="ORF">BOTBODRAFT_104426</name>
</gene>
<evidence type="ECO:0000256" key="1">
    <source>
        <dbReference type="ARBA" id="ARBA00022723"/>
    </source>
</evidence>
<dbReference type="AlphaFoldDB" id="A0A067MQS6"/>
<evidence type="ECO:0000256" key="3">
    <source>
        <dbReference type="ARBA" id="ARBA00022833"/>
    </source>
</evidence>
<dbReference type="OrthoDB" id="428577at2759"/>
<keyword evidence="3" id="KW-0862">Zinc</keyword>
<dbReference type="Pfam" id="PF01428">
    <property type="entry name" value="zf-AN1"/>
    <property type="match status" value="1"/>
</dbReference>